<dbReference type="GO" id="GO:0051301">
    <property type="term" value="P:cell division"/>
    <property type="evidence" value="ECO:0007669"/>
    <property type="project" value="UniProtKB-KW"/>
</dbReference>
<dbReference type="GO" id="GO:0000278">
    <property type="term" value="P:mitotic cell cycle"/>
    <property type="evidence" value="ECO:0007669"/>
    <property type="project" value="TreeGrafter"/>
</dbReference>
<dbReference type="GO" id="GO:0005876">
    <property type="term" value="C:spindle microtubule"/>
    <property type="evidence" value="ECO:0007669"/>
    <property type="project" value="TreeGrafter"/>
</dbReference>
<keyword evidence="15" id="KW-1185">Reference proteome</keyword>
<comment type="similarity">
    <text evidence="3">Belongs to the SKA3 family.</text>
</comment>
<evidence type="ECO:0000256" key="2">
    <source>
        <dbReference type="ARBA" id="ARBA00004629"/>
    </source>
</evidence>
<evidence type="ECO:0000256" key="12">
    <source>
        <dbReference type="ARBA" id="ARBA00023328"/>
    </source>
</evidence>
<keyword evidence="9" id="KW-0995">Kinetochore</keyword>
<keyword evidence="10" id="KW-0206">Cytoskeleton</keyword>
<name>A0AAV3PW23_LITER</name>
<keyword evidence="6" id="KW-0132">Cell division</keyword>
<proteinExistence type="inferred from homology"/>
<dbReference type="PANTHER" id="PTHR48118:SF1">
    <property type="entry name" value="SPINDLE AND KINETOCHORE-ASSOCIATED PROTEIN 3"/>
    <property type="match status" value="1"/>
</dbReference>
<dbReference type="InterPro" id="IPR033341">
    <property type="entry name" value="SKA3"/>
</dbReference>
<accession>A0AAV3PW23</accession>
<evidence type="ECO:0000256" key="9">
    <source>
        <dbReference type="ARBA" id="ARBA00022838"/>
    </source>
</evidence>
<evidence type="ECO:0000256" key="10">
    <source>
        <dbReference type="ARBA" id="ARBA00023212"/>
    </source>
</evidence>
<comment type="subcellular location">
    <subcellularLocation>
        <location evidence="2">Chromosome</location>
        <location evidence="2">Centromere</location>
        <location evidence="2">Kinetochore</location>
    </subcellularLocation>
    <subcellularLocation>
        <location evidence="1">Cytoplasm</location>
        <location evidence="1">Cytoskeleton</location>
        <location evidence="1">Spindle</location>
    </subcellularLocation>
</comment>
<feature type="region of interest" description="Disordered" evidence="13">
    <location>
        <begin position="170"/>
        <end position="190"/>
    </location>
</feature>
<keyword evidence="8" id="KW-0498">Mitosis</keyword>
<gene>
    <name evidence="14" type="ORF">LIER_12929</name>
</gene>
<sequence>MEEEISKLCKSLTTFCDHLQNTSSALKQSVDHRPVPLDSASTTFKQWLIRRVTGVSSDLNMLESMSFGTVSLEELLGHCNEVYKKNQNDVVYLQELLQCSTNYIPHDEHEEELLDDSPSKTYKRGIPSSSKIGDDDLLLDDSLSLKSFGLSDACLATIASEANNYSKMEVPYQSATNRSEKGNSRDDLTTFEEPKPMLKVSKYDYETLPSFMKTLASWEDLLAAVEKVNLYLGTKGSQSDSFRQDETSSLELGHKTRSYLMLLIKLNGLVIETTDGLIHYKYLMLYCASFPSNTPLISGNLQNLQAISFFCNLFSMYINLI</sequence>
<dbReference type="PANTHER" id="PTHR48118">
    <property type="entry name" value="SPINDLE AND KINETOCHORE-ASSOCIATED PROTEIN 3"/>
    <property type="match status" value="1"/>
</dbReference>
<comment type="caution">
    <text evidence="14">The sequence shown here is derived from an EMBL/GenBank/DDBJ whole genome shotgun (WGS) entry which is preliminary data.</text>
</comment>
<keyword evidence="5" id="KW-0963">Cytoplasm</keyword>
<dbReference type="AlphaFoldDB" id="A0AAV3PW23"/>
<evidence type="ECO:0008006" key="16">
    <source>
        <dbReference type="Google" id="ProtNLM"/>
    </source>
</evidence>
<dbReference type="GO" id="GO:0007059">
    <property type="term" value="P:chromosome segregation"/>
    <property type="evidence" value="ECO:0007669"/>
    <property type="project" value="InterPro"/>
</dbReference>
<keyword evidence="7" id="KW-0493">Microtubule</keyword>
<dbReference type="EMBL" id="BAABME010002550">
    <property type="protein sequence ID" value="GAA0155132.1"/>
    <property type="molecule type" value="Genomic_DNA"/>
</dbReference>
<keyword evidence="4" id="KW-0158">Chromosome</keyword>
<evidence type="ECO:0000256" key="3">
    <source>
        <dbReference type="ARBA" id="ARBA00007716"/>
    </source>
</evidence>
<evidence type="ECO:0000256" key="11">
    <source>
        <dbReference type="ARBA" id="ARBA00023306"/>
    </source>
</evidence>
<dbReference type="Proteomes" id="UP001454036">
    <property type="component" value="Unassembled WGS sequence"/>
</dbReference>
<evidence type="ECO:0000256" key="13">
    <source>
        <dbReference type="SAM" id="MobiDB-lite"/>
    </source>
</evidence>
<evidence type="ECO:0000256" key="6">
    <source>
        <dbReference type="ARBA" id="ARBA00022618"/>
    </source>
</evidence>
<organism evidence="14 15">
    <name type="scientific">Lithospermum erythrorhizon</name>
    <name type="common">Purple gromwell</name>
    <name type="synonym">Lithospermum officinale var. erythrorhizon</name>
    <dbReference type="NCBI Taxonomy" id="34254"/>
    <lineage>
        <taxon>Eukaryota</taxon>
        <taxon>Viridiplantae</taxon>
        <taxon>Streptophyta</taxon>
        <taxon>Embryophyta</taxon>
        <taxon>Tracheophyta</taxon>
        <taxon>Spermatophyta</taxon>
        <taxon>Magnoliopsida</taxon>
        <taxon>eudicotyledons</taxon>
        <taxon>Gunneridae</taxon>
        <taxon>Pentapetalae</taxon>
        <taxon>asterids</taxon>
        <taxon>lamiids</taxon>
        <taxon>Boraginales</taxon>
        <taxon>Boraginaceae</taxon>
        <taxon>Boraginoideae</taxon>
        <taxon>Lithospermeae</taxon>
        <taxon>Lithospermum</taxon>
    </lineage>
</organism>
<evidence type="ECO:0000256" key="5">
    <source>
        <dbReference type="ARBA" id="ARBA00022490"/>
    </source>
</evidence>
<keyword evidence="12" id="KW-0137">Centromere</keyword>
<evidence type="ECO:0000256" key="1">
    <source>
        <dbReference type="ARBA" id="ARBA00004186"/>
    </source>
</evidence>
<keyword evidence="11" id="KW-0131">Cell cycle</keyword>
<evidence type="ECO:0000313" key="14">
    <source>
        <dbReference type="EMBL" id="GAA0155132.1"/>
    </source>
</evidence>
<reference evidence="14 15" key="1">
    <citation type="submission" date="2024-01" db="EMBL/GenBank/DDBJ databases">
        <title>The complete chloroplast genome sequence of Lithospermum erythrorhizon: insights into the phylogenetic relationship among Boraginaceae species and the maternal lineages of purple gromwells.</title>
        <authorList>
            <person name="Okada T."/>
            <person name="Watanabe K."/>
        </authorList>
    </citation>
    <scope>NUCLEOTIDE SEQUENCE [LARGE SCALE GENOMIC DNA]</scope>
</reference>
<protein>
    <recommendedName>
        <fullName evidence="16">Spindle and kinetochore-associated protein 3</fullName>
    </recommendedName>
</protein>
<evidence type="ECO:0000313" key="15">
    <source>
        <dbReference type="Proteomes" id="UP001454036"/>
    </source>
</evidence>
<evidence type="ECO:0000256" key="4">
    <source>
        <dbReference type="ARBA" id="ARBA00022454"/>
    </source>
</evidence>
<feature type="compositionally biased region" description="Basic and acidic residues" evidence="13">
    <location>
        <begin position="178"/>
        <end position="190"/>
    </location>
</feature>
<evidence type="ECO:0000256" key="7">
    <source>
        <dbReference type="ARBA" id="ARBA00022701"/>
    </source>
</evidence>
<dbReference type="GO" id="GO:0000940">
    <property type="term" value="C:outer kinetochore"/>
    <property type="evidence" value="ECO:0007669"/>
    <property type="project" value="InterPro"/>
</dbReference>
<evidence type="ECO:0000256" key="8">
    <source>
        <dbReference type="ARBA" id="ARBA00022776"/>
    </source>
</evidence>